<proteinExistence type="predicted"/>
<evidence type="ECO:0000313" key="2">
    <source>
        <dbReference type="EMBL" id="SFK27191.1"/>
    </source>
</evidence>
<sequence>MSSQSGSFFRDRTAHPLAGYTVLQIIPEMHAGAAARASIDIAAALSRVGANALVAGRAGPMVSELQAKGGVFVAFPAHSRNPFAMTLNVRRLARLIEAERVDIVHVRSRAAAWVAYGATRLTKTPCVTSFQTGFETTDAFAARYNSVLARGDVIIADSAYAAERIAARYPAARGKLKIARRGVDCRVFSPQAVSPDRVRAIRTEWGAAPDESIVLLAAGAAAAPDHKVLIEAARILIGKGVSGTKCIIAGGDEGGGRLARDLDRAIAKAQLQGIVLRTSPIRDLPAALLAASVVIALSSLTEDGAALEAQAMGTPVIRADAGASHETILAPPEVDDSARTGWRAPLADPAALAATILTTLDLGATAKDRLSLRARAHIESRYSLEQSCRATLDAYCAARRGRQT</sequence>
<dbReference type="SUPFAM" id="SSF53756">
    <property type="entry name" value="UDP-Glycosyltransferase/glycogen phosphorylase"/>
    <property type="match status" value="1"/>
</dbReference>
<dbReference type="OrthoDB" id="5147801at2"/>
<keyword evidence="2" id="KW-0808">Transferase</keyword>
<dbReference type="EMBL" id="FOSN01000005">
    <property type="protein sequence ID" value="SFK27191.1"/>
    <property type="molecule type" value="Genomic_DNA"/>
</dbReference>
<dbReference type="AlphaFoldDB" id="A0A1I3Y7E3"/>
<dbReference type="Pfam" id="PF13692">
    <property type="entry name" value="Glyco_trans_1_4"/>
    <property type="match status" value="1"/>
</dbReference>
<dbReference type="Pfam" id="PF13439">
    <property type="entry name" value="Glyco_transf_4"/>
    <property type="match status" value="1"/>
</dbReference>
<keyword evidence="3" id="KW-1185">Reference proteome</keyword>
<dbReference type="InterPro" id="IPR028098">
    <property type="entry name" value="Glyco_trans_4-like_N"/>
</dbReference>
<reference evidence="2 3" key="1">
    <citation type="submission" date="2016-10" db="EMBL/GenBank/DDBJ databases">
        <authorList>
            <person name="de Groot N.N."/>
        </authorList>
    </citation>
    <scope>NUCLEOTIDE SEQUENCE [LARGE SCALE GENOMIC DNA]</scope>
    <source>
        <strain evidence="2 3">NE2</strain>
    </source>
</reference>
<evidence type="ECO:0000259" key="1">
    <source>
        <dbReference type="Pfam" id="PF13439"/>
    </source>
</evidence>
<dbReference type="PANTHER" id="PTHR12526">
    <property type="entry name" value="GLYCOSYLTRANSFERASE"/>
    <property type="match status" value="1"/>
</dbReference>
<name>A0A1I3Y7E3_9HYPH</name>
<feature type="domain" description="Glycosyltransferase subfamily 4-like N-terminal" evidence="1">
    <location>
        <begin position="38"/>
        <end position="185"/>
    </location>
</feature>
<dbReference type="Gene3D" id="3.40.50.2000">
    <property type="entry name" value="Glycogen Phosphorylase B"/>
    <property type="match status" value="2"/>
</dbReference>
<accession>A0A1I3Y7E3</accession>
<dbReference type="RefSeq" id="WP_091680412.1">
    <property type="nucleotide sequence ID" value="NZ_FOSN01000005.1"/>
</dbReference>
<protein>
    <submittedName>
        <fullName evidence="2">Glycosyltransferase involved in cell wall bisynthesis</fullName>
    </submittedName>
</protein>
<dbReference type="Proteomes" id="UP000198755">
    <property type="component" value="Unassembled WGS sequence"/>
</dbReference>
<dbReference type="STRING" id="1612308.SAMN05444581_10526"/>
<dbReference type="PANTHER" id="PTHR12526:SF638">
    <property type="entry name" value="SPORE COAT PROTEIN SA"/>
    <property type="match status" value="1"/>
</dbReference>
<dbReference type="GO" id="GO:0016757">
    <property type="term" value="F:glycosyltransferase activity"/>
    <property type="evidence" value="ECO:0007669"/>
    <property type="project" value="TreeGrafter"/>
</dbReference>
<organism evidence="2 3">
    <name type="scientific">Methylocapsa palsarum</name>
    <dbReference type="NCBI Taxonomy" id="1612308"/>
    <lineage>
        <taxon>Bacteria</taxon>
        <taxon>Pseudomonadati</taxon>
        <taxon>Pseudomonadota</taxon>
        <taxon>Alphaproteobacteria</taxon>
        <taxon>Hyphomicrobiales</taxon>
        <taxon>Beijerinckiaceae</taxon>
        <taxon>Methylocapsa</taxon>
    </lineage>
</organism>
<gene>
    <name evidence="2" type="ORF">SAMN05444581_10526</name>
</gene>
<evidence type="ECO:0000313" key="3">
    <source>
        <dbReference type="Proteomes" id="UP000198755"/>
    </source>
</evidence>